<dbReference type="OrthoDB" id="2418900at2759"/>
<evidence type="ECO:0000313" key="3">
    <source>
        <dbReference type="Proteomes" id="UP000305067"/>
    </source>
</evidence>
<protein>
    <submittedName>
        <fullName evidence="2">Uncharacterized protein</fullName>
    </submittedName>
</protein>
<evidence type="ECO:0000313" key="2">
    <source>
        <dbReference type="EMBL" id="TFK96957.1"/>
    </source>
</evidence>
<proteinExistence type="predicted"/>
<dbReference type="STRING" id="1884261.A0A5C3Q723"/>
<name>A0A5C3Q723_9AGAR</name>
<dbReference type="Pfam" id="PF18759">
    <property type="entry name" value="Plavaka"/>
    <property type="match status" value="1"/>
</dbReference>
<gene>
    <name evidence="2" type="ORF">BDV98DRAFT_597059</name>
</gene>
<reference evidence="2 3" key="1">
    <citation type="journal article" date="2019" name="Nat. Ecol. Evol.">
        <title>Megaphylogeny resolves global patterns of mushroom evolution.</title>
        <authorList>
            <person name="Varga T."/>
            <person name="Krizsan K."/>
            <person name="Foldi C."/>
            <person name="Dima B."/>
            <person name="Sanchez-Garcia M."/>
            <person name="Sanchez-Ramirez S."/>
            <person name="Szollosi G.J."/>
            <person name="Szarkandi J.G."/>
            <person name="Papp V."/>
            <person name="Albert L."/>
            <person name="Andreopoulos W."/>
            <person name="Angelini C."/>
            <person name="Antonin V."/>
            <person name="Barry K.W."/>
            <person name="Bougher N.L."/>
            <person name="Buchanan P."/>
            <person name="Buyck B."/>
            <person name="Bense V."/>
            <person name="Catcheside P."/>
            <person name="Chovatia M."/>
            <person name="Cooper J."/>
            <person name="Damon W."/>
            <person name="Desjardin D."/>
            <person name="Finy P."/>
            <person name="Geml J."/>
            <person name="Haridas S."/>
            <person name="Hughes K."/>
            <person name="Justo A."/>
            <person name="Karasinski D."/>
            <person name="Kautmanova I."/>
            <person name="Kiss B."/>
            <person name="Kocsube S."/>
            <person name="Kotiranta H."/>
            <person name="LaButti K.M."/>
            <person name="Lechner B.E."/>
            <person name="Liimatainen K."/>
            <person name="Lipzen A."/>
            <person name="Lukacs Z."/>
            <person name="Mihaltcheva S."/>
            <person name="Morgado L.N."/>
            <person name="Niskanen T."/>
            <person name="Noordeloos M.E."/>
            <person name="Ohm R.A."/>
            <person name="Ortiz-Santana B."/>
            <person name="Ovrebo C."/>
            <person name="Racz N."/>
            <person name="Riley R."/>
            <person name="Savchenko A."/>
            <person name="Shiryaev A."/>
            <person name="Soop K."/>
            <person name="Spirin V."/>
            <person name="Szebenyi C."/>
            <person name="Tomsovsky M."/>
            <person name="Tulloss R.E."/>
            <person name="Uehling J."/>
            <person name="Grigoriev I.V."/>
            <person name="Vagvolgyi C."/>
            <person name="Papp T."/>
            <person name="Martin F.M."/>
            <person name="Miettinen O."/>
            <person name="Hibbett D.S."/>
            <person name="Nagy L.G."/>
        </authorList>
    </citation>
    <scope>NUCLEOTIDE SEQUENCE [LARGE SCALE GENOMIC DNA]</scope>
    <source>
        <strain evidence="2 3">CBS 309.79</strain>
    </source>
</reference>
<accession>A0A5C3Q723</accession>
<dbReference type="EMBL" id="ML178852">
    <property type="protein sequence ID" value="TFK96957.1"/>
    <property type="molecule type" value="Genomic_DNA"/>
</dbReference>
<feature type="region of interest" description="Disordered" evidence="1">
    <location>
        <begin position="27"/>
        <end position="46"/>
    </location>
</feature>
<sequence>MIGEYCKKCDLWRRDYGGEMRLMKKSQGPHRVATEVPGPQANLGNPEENIYHPYRSKLDWDLASWLIDATQGLTLSRNCWPFLVVEKLDLSFSSSREINKIVNESLPGPATFLREEVSVKGAKSDVYLRESVECLGELFGKPEFAPYLRTAPEKHYKDETMSERVYYDTNTATFWRNAQVKLDARGKQGVTIAFLIFASHKTQITLFRNKAAYPVYMTTAKIPKEIRRKPFSGAWVLVG</sequence>
<dbReference type="Proteomes" id="UP000305067">
    <property type="component" value="Unassembled WGS sequence"/>
</dbReference>
<dbReference type="InterPro" id="IPR041078">
    <property type="entry name" value="Plavaka"/>
</dbReference>
<keyword evidence="3" id="KW-1185">Reference proteome</keyword>
<evidence type="ECO:0000256" key="1">
    <source>
        <dbReference type="SAM" id="MobiDB-lite"/>
    </source>
</evidence>
<dbReference type="AlphaFoldDB" id="A0A5C3Q723"/>
<organism evidence="2 3">
    <name type="scientific">Pterulicium gracile</name>
    <dbReference type="NCBI Taxonomy" id="1884261"/>
    <lineage>
        <taxon>Eukaryota</taxon>
        <taxon>Fungi</taxon>
        <taxon>Dikarya</taxon>
        <taxon>Basidiomycota</taxon>
        <taxon>Agaricomycotina</taxon>
        <taxon>Agaricomycetes</taxon>
        <taxon>Agaricomycetidae</taxon>
        <taxon>Agaricales</taxon>
        <taxon>Pleurotineae</taxon>
        <taxon>Pterulaceae</taxon>
        <taxon>Pterulicium</taxon>
    </lineage>
</organism>